<dbReference type="EMBL" id="FZOJ01000093">
    <property type="protein sequence ID" value="SNT31976.1"/>
    <property type="molecule type" value="Genomic_DNA"/>
</dbReference>
<dbReference type="RefSeq" id="WP_089285690.1">
    <property type="nucleotide sequence ID" value="NZ_FZOJ01000093.1"/>
</dbReference>
<feature type="transmembrane region" description="Helical" evidence="1">
    <location>
        <begin position="83"/>
        <end position="101"/>
    </location>
</feature>
<gene>
    <name evidence="2" type="ORF">SAMN05446037_10931</name>
</gene>
<feature type="transmembrane region" description="Helical" evidence="1">
    <location>
        <begin position="12"/>
        <end position="30"/>
    </location>
</feature>
<dbReference type="OrthoDB" id="2086800at2"/>
<feature type="transmembrane region" description="Helical" evidence="1">
    <location>
        <begin position="51"/>
        <end position="71"/>
    </location>
</feature>
<dbReference type="AlphaFoldDB" id="A0A239LN36"/>
<proteinExistence type="predicted"/>
<name>A0A239LN36_9FIRM</name>
<protein>
    <submittedName>
        <fullName evidence="2">Uncharacterized protein</fullName>
    </submittedName>
</protein>
<evidence type="ECO:0000256" key="1">
    <source>
        <dbReference type="SAM" id="Phobius"/>
    </source>
</evidence>
<evidence type="ECO:0000313" key="3">
    <source>
        <dbReference type="Proteomes" id="UP000198304"/>
    </source>
</evidence>
<keyword evidence="1" id="KW-0472">Membrane</keyword>
<reference evidence="2 3" key="1">
    <citation type="submission" date="2017-06" db="EMBL/GenBank/DDBJ databases">
        <authorList>
            <person name="Kim H.J."/>
            <person name="Triplett B.A."/>
        </authorList>
    </citation>
    <scope>NUCLEOTIDE SEQUENCE [LARGE SCALE GENOMIC DNA]</scope>
    <source>
        <strain evidence="2 3">SCA</strain>
    </source>
</reference>
<sequence>MELIYSLFKWVLGFNIFITFLVIYELAKMIKSYIKQKKYGGKKLEVFHHKSGMKIFTAILFVLGTMFNFWMLKWGNIGNTVVFQIYLLIIVIEAWMKIAVYEKGVYHMGKFVWWEEMKSIKIDESSIRIEIKDSLLGMLMMRKVSRASELIRLIEENT</sequence>
<keyword evidence="1" id="KW-1133">Transmembrane helix</keyword>
<dbReference type="Proteomes" id="UP000198304">
    <property type="component" value="Unassembled WGS sequence"/>
</dbReference>
<keyword evidence="1" id="KW-0812">Transmembrane</keyword>
<organism evidence="2 3">
    <name type="scientific">Anaerovirgula multivorans</name>
    <dbReference type="NCBI Taxonomy" id="312168"/>
    <lineage>
        <taxon>Bacteria</taxon>
        <taxon>Bacillati</taxon>
        <taxon>Bacillota</taxon>
        <taxon>Clostridia</taxon>
        <taxon>Peptostreptococcales</taxon>
        <taxon>Natronincolaceae</taxon>
        <taxon>Anaerovirgula</taxon>
    </lineage>
</organism>
<keyword evidence="3" id="KW-1185">Reference proteome</keyword>
<accession>A0A239LN36</accession>
<evidence type="ECO:0000313" key="2">
    <source>
        <dbReference type="EMBL" id="SNT31976.1"/>
    </source>
</evidence>